<name>A0A7Y2RDH7_9GAMM</name>
<sequence>MPENNLYYIYIDSKIEGTIDQLMSYFQADIFNSDDCICIYFKFYKDIKKYIKNKFGSTKIKFKFIRKNSDLVFITDKVVFYLFNAQSNCKITARRDLTHIFVTHGESHKLASIKPIIRIYDFVITSGQVGIERFLKAHIFNSYNVTHENRVLTMGDTFIGQNDYIFKPECQSLLYAPTWEGGIPSENHSSIGQQATQILISIIQQHAIQKLYIQPHPNLGHRDKSYSFHLKQMINEIKKVAVEIVLVKSQIKLADHWSYRGCKLISQSYKQNIEISAAVTDISAMEMQLINKQIPTLVLFDEHYLNTLIIPKRVQYLYAVNRSLHSFNFEEFSFSQQKNEIQKHHDYLISYCEENLKILPFRQRIQWLCRFSHDKKMKIRQENLELY</sequence>
<proteinExistence type="predicted"/>
<evidence type="ECO:0000313" key="1">
    <source>
        <dbReference type="EMBL" id="NNH76604.1"/>
    </source>
</evidence>
<evidence type="ECO:0008006" key="3">
    <source>
        <dbReference type="Google" id="ProtNLM"/>
    </source>
</evidence>
<reference evidence="1 2" key="1">
    <citation type="submission" date="2020-04" db="EMBL/GenBank/DDBJ databases">
        <title>Acinetobacter Taxon 24.</title>
        <authorList>
            <person name="Nemec A."/>
            <person name="Radolfova-Krizova L."/>
            <person name="Higgins P.G."/>
            <person name="Spanelova P."/>
        </authorList>
    </citation>
    <scope>NUCLEOTIDE SEQUENCE [LARGE SCALE GENOMIC DNA]</scope>
    <source>
        <strain evidence="1 2">ANC 5380</strain>
    </source>
</reference>
<dbReference type="AlphaFoldDB" id="A0A7Y2RDH7"/>
<organism evidence="1 2">
    <name type="scientific">Acinetobacter terrae</name>
    <dbReference type="NCBI Taxonomy" id="2731247"/>
    <lineage>
        <taxon>Bacteria</taxon>
        <taxon>Pseudomonadati</taxon>
        <taxon>Pseudomonadota</taxon>
        <taxon>Gammaproteobacteria</taxon>
        <taxon>Moraxellales</taxon>
        <taxon>Moraxellaceae</taxon>
        <taxon>Acinetobacter</taxon>
        <taxon>Acinetobacter Taxon 24</taxon>
    </lineage>
</organism>
<evidence type="ECO:0000313" key="2">
    <source>
        <dbReference type="Proteomes" id="UP000569202"/>
    </source>
</evidence>
<protein>
    <recommendedName>
        <fullName evidence="3">CDP-glycerol glycerophosphotransferase</fullName>
    </recommendedName>
</protein>
<dbReference type="EMBL" id="JABERL010000007">
    <property type="protein sequence ID" value="NNH76604.1"/>
    <property type="molecule type" value="Genomic_DNA"/>
</dbReference>
<accession>A0A7Y2RDH7</accession>
<comment type="caution">
    <text evidence="1">The sequence shown here is derived from an EMBL/GenBank/DDBJ whole genome shotgun (WGS) entry which is preliminary data.</text>
</comment>
<dbReference type="RefSeq" id="WP_171539775.1">
    <property type="nucleotide sequence ID" value="NZ_JABERL010000007.1"/>
</dbReference>
<gene>
    <name evidence="1" type="ORF">HLH17_02675</name>
</gene>
<dbReference type="Proteomes" id="UP000569202">
    <property type="component" value="Unassembled WGS sequence"/>
</dbReference>